<proteinExistence type="predicted"/>
<protein>
    <submittedName>
        <fullName evidence="1">Uncharacterized protein</fullName>
    </submittedName>
</protein>
<dbReference type="Proteomes" id="UP000726737">
    <property type="component" value="Unassembled WGS sequence"/>
</dbReference>
<comment type="caution">
    <text evidence="1">The sequence shown here is derived from an EMBL/GenBank/DDBJ whole genome shotgun (WGS) entry which is preliminary data.</text>
</comment>
<gene>
    <name evidence="1" type="ORF">BG011_001958</name>
</gene>
<dbReference type="EMBL" id="JAAAJA010001574">
    <property type="protein sequence ID" value="KAG0247140.1"/>
    <property type="molecule type" value="Genomic_DNA"/>
</dbReference>
<dbReference type="OrthoDB" id="2414517at2759"/>
<feature type="non-terminal residue" evidence="1">
    <location>
        <position position="406"/>
    </location>
</feature>
<keyword evidence="2" id="KW-1185">Reference proteome</keyword>
<name>A0A9P6TTN9_9FUNG</name>
<evidence type="ECO:0000313" key="1">
    <source>
        <dbReference type="EMBL" id="KAG0247140.1"/>
    </source>
</evidence>
<organism evidence="1 2">
    <name type="scientific">Mortierella polycephala</name>
    <dbReference type="NCBI Taxonomy" id="41804"/>
    <lineage>
        <taxon>Eukaryota</taxon>
        <taxon>Fungi</taxon>
        <taxon>Fungi incertae sedis</taxon>
        <taxon>Mucoromycota</taxon>
        <taxon>Mortierellomycotina</taxon>
        <taxon>Mortierellomycetes</taxon>
        <taxon>Mortierellales</taxon>
        <taxon>Mortierellaceae</taxon>
        <taxon>Mortierella</taxon>
    </lineage>
</organism>
<sequence>DDNDDADFPILLDAVHQKTRLKATNKLSKFFDVALPEYTIHILVQRPSQSPSVLDSKVALLRKQLSEVLDSPEKKVACTWSAVVEKTTLGDLKVLFQYYPQYGHDDYLEIFVYNNGFSKPEAIRDDEDLRKILRIAKTQSRKQLTIALETQTKTFSAWTFKDACAEYNLSETNDAGVEVLPPFTDIQAAPLDSDFRKKILDRLINEVESRVNVLKLLGVNEATKSMIVASFMVAATRLFEEDLYLASQRNLSGRRGIGPVDFSMHSRKTHSYTLNISEVKKNDFRQDVTQNIVQLESALTGKKRKNETYEIDGEKEPPMKMRSYRIVTDASMWLLIECTLHEDETVSYTMPKLEQVLSFDGRWRDDAKFVFERFVWLWSRMRDEIPARESYSRKLISSPSIKKDQF</sequence>
<accession>A0A9P6TTN9</accession>
<dbReference type="AlphaFoldDB" id="A0A9P6TTN9"/>
<evidence type="ECO:0000313" key="2">
    <source>
        <dbReference type="Proteomes" id="UP000726737"/>
    </source>
</evidence>
<feature type="non-terminal residue" evidence="1">
    <location>
        <position position="1"/>
    </location>
</feature>
<reference evidence="1" key="1">
    <citation type="journal article" date="2020" name="Fungal Divers.">
        <title>Resolving the Mortierellaceae phylogeny through synthesis of multi-gene phylogenetics and phylogenomics.</title>
        <authorList>
            <person name="Vandepol N."/>
            <person name="Liber J."/>
            <person name="Desiro A."/>
            <person name="Na H."/>
            <person name="Kennedy M."/>
            <person name="Barry K."/>
            <person name="Grigoriev I.V."/>
            <person name="Miller A.N."/>
            <person name="O'Donnell K."/>
            <person name="Stajich J.E."/>
            <person name="Bonito G."/>
        </authorList>
    </citation>
    <scope>NUCLEOTIDE SEQUENCE</scope>
    <source>
        <strain evidence="1">KOD948</strain>
    </source>
</reference>